<evidence type="ECO:0000256" key="6">
    <source>
        <dbReference type="ARBA" id="ARBA00022824"/>
    </source>
</evidence>
<dbReference type="GO" id="GO:0045540">
    <property type="term" value="P:regulation of cholesterol biosynthetic process"/>
    <property type="evidence" value="ECO:0007669"/>
    <property type="project" value="TreeGrafter"/>
</dbReference>
<dbReference type="InterPro" id="IPR053958">
    <property type="entry name" value="HMGCR/SNAP/NPC1-like_SSD"/>
</dbReference>
<keyword evidence="10" id="KW-0325">Glycoprotein</keyword>
<evidence type="ECO:0000256" key="11">
    <source>
        <dbReference type="SAM" id="MobiDB-lite"/>
    </source>
</evidence>
<proteinExistence type="predicted"/>
<dbReference type="AlphaFoldDB" id="A0A6G1H8R9"/>
<keyword evidence="9 12" id="KW-0472">Membrane</keyword>
<dbReference type="PANTHER" id="PTHR46378">
    <property type="entry name" value="STEROL REGULATORY ELEMENT-BINDING PROTEIN CLEAVAGE-ACTIVATING PROTEIN"/>
    <property type="match status" value="1"/>
</dbReference>
<evidence type="ECO:0000256" key="3">
    <source>
        <dbReference type="ARBA" id="ARBA00022574"/>
    </source>
</evidence>
<feature type="compositionally biased region" description="Polar residues" evidence="11">
    <location>
        <begin position="1082"/>
        <end position="1106"/>
    </location>
</feature>
<dbReference type="Proteomes" id="UP000800041">
    <property type="component" value="Unassembled WGS sequence"/>
</dbReference>
<dbReference type="Pfam" id="PF12349">
    <property type="entry name" value="Sterol-sensing"/>
    <property type="match status" value="1"/>
</dbReference>
<evidence type="ECO:0000256" key="10">
    <source>
        <dbReference type="ARBA" id="ARBA00023180"/>
    </source>
</evidence>
<dbReference type="GO" id="GO:0032933">
    <property type="term" value="P:SREBP signaling pathway"/>
    <property type="evidence" value="ECO:0007669"/>
    <property type="project" value="InterPro"/>
</dbReference>
<feature type="transmembrane region" description="Helical" evidence="12">
    <location>
        <begin position="483"/>
        <end position="501"/>
    </location>
</feature>
<evidence type="ECO:0000256" key="12">
    <source>
        <dbReference type="SAM" id="Phobius"/>
    </source>
</evidence>
<evidence type="ECO:0000256" key="7">
    <source>
        <dbReference type="ARBA" id="ARBA00022989"/>
    </source>
</evidence>
<keyword evidence="3" id="KW-0853">WD repeat</keyword>
<feature type="transmembrane region" description="Helical" evidence="12">
    <location>
        <begin position="345"/>
        <end position="365"/>
    </location>
</feature>
<gene>
    <name evidence="14" type="ORF">K402DRAFT_402094</name>
</gene>
<dbReference type="OrthoDB" id="1914839at2759"/>
<evidence type="ECO:0000313" key="14">
    <source>
        <dbReference type="EMBL" id="KAF1989457.1"/>
    </source>
</evidence>
<reference evidence="14" key="1">
    <citation type="journal article" date="2020" name="Stud. Mycol.">
        <title>101 Dothideomycetes genomes: a test case for predicting lifestyles and emergence of pathogens.</title>
        <authorList>
            <person name="Haridas S."/>
            <person name="Albert R."/>
            <person name="Binder M."/>
            <person name="Bloem J."/>
            <person name="Labutti K."/>
            <person name="Salamov A."/>
            <person name="Andreopoulos B."/>
            <person name="Baker S."/>
            <person name="Barry K."/>
            <person name="Bills G."/>
            <person name="Bluhm B."/>
            <person name="Cannon C."/>
            <person name="Castanera R."/>
            <person name="Culley D."/>
            <person name="Daum C."/>
            <person name="Ezra D."/>
            <person name="Gonzalez J."/>
            <person name="Henrissat B."/>
            <person name="Kuo A."/>
            <person name="Liang C."/>
            <person name="Lipzen A."/>
            <person name="Lutzoni F."/>
            <person name="Magnuson J."/>
            <person name="Mondo S."/>
            <person name="Nolan M."/>
            <person name="Ohm R."/>
            <person name="Pangilinan J."/>
            <person name="Park H.-J."/>
            <person name="Ramirez L."/>
            <person name="Alfaro M."/>
            <person name="Sun H."/>
            <person name="Tritt A."/>
            <person name="Yoshinaga Y."/>
            <person name="Zwiers L.-H."/>
            <person name="Turgeon B."/>
            <person name="Goodwin S."/>
            <person name="Spatafora J."/>
            <person name="Crous P."/>
            <person name="Grigoriev I."/>
        </authorList>
    </citation>
    <scope>NUCLEOTIDE SEQUENCE</scope>
    <source>
        <strain evidence="14">CBS 113979</strain>
    </source>
</reference>
<keyword evidence="7 12" id="KW-1133">Transmembrane helix</keyword>
<keyword evidence="8" id="KW-0333">Golgi apparatus</keyword>
<dbReference type="PROSITE" id="PS50156">
    <property type="entry name" value="SSD"/>
    <property type="match status" value="1"/>
</dbReference>
<keyword evidence="4 12" id="KW-0812">Transmembrane</keyword>
<dbReference type="GO" id="GO:0032934">
    <property type="term" value="F:sterol binding"/>
    <property type="evidence" value="ECO:0007669"/>
    <property type="project" value="InterPro"/>
</dbReference>
<evidence type="ECO:0000256" key="9">
    <source>
        <dbReference type="ARBA" id="ARBA00023136"/>
    </source>
</evidence>
<dbReference type="SUPFAM" id="SSF50978">
    <property type="entry name" value="WD40 repeat-like"/>
    <property type="match status" value="1"/>
</dbReference>
<evidence type="ECO:0000256" key="4">
    <source>
        <dbReference type="ARBA" id="ARBA00022692"/>
    </source>
</evidence>
<feature type="transmembrane region" description="Helical" evidence="12">
    <location>
        <begin position="385"/>
        <end position="403"/>
    </location>
</feature>
<evidence type="ECO:0000259" key="13">
    <source>
        <dbReference type="PROSITE" id="PS50156"/>
    </source>
</evidence>
<dbReference type="InterPro" id="IPR036322">
    <property type="entry name" value="WD40_repeat_dom_sf"/>
</dbReference>
<feature type="transmembrane region" description="Helical" evidence="12">
    <location>
        <begin position="410"/>
        <end position="436"/>
    </location>
</feature>
<keyword evidence="6" id="KW-0256">Endoplasmic reticulum</keyword>
<evidence type="ECO:0000256" key="2">
    <source>
        <dbReference type="ARBA" id="ARBA00004653"/>
    </source>
</evidence>
<evidence type="ECO:0000256" key="1">
    <source>
        <dbReference type="ARBA" id="ARBA00004586"/>
    </source>
</evidence>
<dbReference type="InterPro" id="IPR030225">
    <property type="entry name" value="SCAP"/>
</dbReference>
<feature type="region of interest" description="Disordered" evidence="11">
    <location>
        <begin position="1082"/>
        <end position="1108"/>
    </location>
</feature>
<comment type="subcellular location">
    <subcellularLocation>
        <location evidence="1">Endoplasmic reticulum membrane</location>
    </subcellularLocation>
    <subcellularLocation>
        <location evidence="2">Golgi apparatus membrane</location>
        <topology evidence="2">Multi-pass membrane protein</topology>
    </subcellularLocation>
</comment>
<feature type="transmembrane region" description="Helical" evidence="12">
    <location>
        <begin position="39"/>
        <end position="61"/>
    </location>
</feature>
<feature type="compositionally biased region" description="Polar residues" evidence="11">
    <location>
        <begin position="1023"/>
        <end position="1037"/>
    </location>
</feature>
<dbReference type="EMBL" id="ML977145">
    <property type="protein sequence ID" value="KAF1989457.1"/>
    <property type="molecule type" value="Genomic_DNA"/>
</dbReference>
<evidence type="ECO:0000256" key="5">
    <source>
        <dbReference type="ARBA" id="ARBA00022737"/>
    </source>
</evidence>
<feature type="transmembrane region" description="Helical" evidence="12">
    <location>
        <begin position="607"/>
        <end position="630"/>
    </location>
</feature>
<dbReference type="PANTHER" id="PTHR46378:SF1">
    <property type="entry name" value="STEROL REGULATORY ELEMENT-BINDING PROTEIN CLEAVAGE-ACTIVATING PROTEIN"/>
    <property type="match status" value="1"/>
</dbReference>
<feature type="transmembrane region" description="Helical" evidence="12">
    <location>
        <begin position="282"/>
        <end position="299"/>
    </location>
</feature>
<keyword evidence="5" id="KW-0677">Repeat</keyword>
<feature type="region of interest" description="Disordered" evidence="11">
    <location>
        <begin position="1001"/>
        <end position="1061"/>
    </location>
</feature>
<dbReference type="GO" id="GO:0000139">
    <property type="term" value="C:Golgi membrane"/>
    <property type="evidence" value="ECO:0007669"/>
    <property type="project" value="UniProtKB-SubCell"/>
</dbReference>
<dbReference type="SUPFAM" id="SSF82866">
    <property type="entry name" value="Multidrug efflux transporter AcrB transmembrane domain"/>
    <property type="match status" value="1"/>
</dbReference>
<organism evidence="14 15">
    <name type="scientific">Aulographum hederae CBS 113979</name>
    <dbReference type="NCBI Taxonomy" id="1176131"/>
    <lineage>
        <taxon>Eukaryota</taxon>
        <taxon>Fungi</taxon>
        <taxon>Dikarya</taxon>
        <taxon>Ascomycota</taxon>
        <taxon>Pezizomycotina</taxon>
        <taxon>Dothideomycetes</taxon>
        <taxon>Pleosporomycetidae</taxon>
        <taxon>Aulographales</taxon>
        <taxon>Aulographaceae</taxon>
    </lineage>
</organism>
<dbReference type="GO" id="GO:0032936">
    <property type="term" value="C:SREBP-SCAP complex"/>
    <property type="evidence" value="ECO:0007669"/>
    <property type="project" value="TreeGrafter"/>
</dbReference>
<dbReference type="InterPro" id="IPR000731">
    <property type="entry name" value="SSD"/>
</dbReference>
<feature type="domain" description="SSD" evidence="13">
    <location>
        <begin position="280"/>
        <end position="438"/>
    </location>
</feature>
<protein>
    <recommendedName>
        <fullName evidence="13">SSD domain-containing protein</fullName>
    </recommendedName>
</protein>
<accession>A0A6G1H8R9</accession>
<sequence>MIWYLLYPFRGTTEPPHLGPSHPIRRAFYRHGTIVGRHWYTWILIYVVVAVLLCYPVVFLYENPTVGTTKLPHHVWTSARVYEGSDTARADVEIRQTWVYGSYMKALDRNVLLEALQLQHGLLNDGYAEALHNHTSEDCEHLGPLLEPDMSYVLAWKNISWGYHSPLMYWNCSSVSIMQDPDILRTINDQVHRMTFLNLTLRPASVFAGKSFNRKKLKAADAHVITLFDREGTGIGEQWNNRSMTMAKHFIDRWSFYPSDGKVVSSRLYEFRFKPMSFSDDLGLAMAYTATVAYVIVSLKKLQALKSKLGLVFAFITKITVAIVGSFTICGFLKIDLSTLPREAYPFVAVVLGLENMFRLINAVIEHPPEMSNVQRIASSLAEVGHLALAAAGQNLFLLWLLSRVVYPGVGAFCAFAAVALICDFLFHITFFVAVLSVDVQRLELRDSLERISNSPRATRQPPERQTWVDALIQGKLPFSTRAAGSVVLISFVLALNWHFLNHDQPYSIMQILRHPIRFGRKKTLPFDQWPSPPEIHAERTPGAWLKMQDHATGREMIRFVKPSGHAFIARVYDPVMVVLKDSIRGGGEKKAVSFWLKLRTALDAHLFPFLLALITTMAIVSLLMNYLLWNELPEDELLDDDADAPVLSVKTLPKSHDLDIIKVASCIKGHAVTVGLDRRLVINHHDTRTDSYSQNILFPSSGPFPYWPIIAAAIDDSGTWLALCSDNGTLAIWNFVERAFKITQLINLEGHTTLAGFGFAMMHVSEPDRWGVLMITPDAVLKHFDIKTRSLLRHKICSTPITYASVVPQTRIGGRVTVVTRTGEIHIAIKKPSEDWTSSPLMDPRLIPRDMSTRFRTLTCVPSLILFTAIRPNQAVLIDALSRHLIHIFQIGHVKGHSVRLLHSPRRKCVACDGPAVHAFSIVYTEAESNDCVMHSFAREGDHSALVCLRAYAPDAEPNPKCRGPSTALETVYRIAKPGVWEATSVQAIVGIRKRPAEETFSMTSPAETQDARGGLPRFDSAYSQGDAASSGTTATMGVRNRRAGDTATSSSANGITAPEPDEWEAWTLFSTGDFYTTPLSSPSQLHHSASNPSSNATHTQQQQNEDADQLFVSRPGPIARLGKRGIVVGFGNKVKVVTVGNERFEDFGDEYGEVGQLGLGAAVRRRARKREKMG</sequence>
<keyword evidence="15" id="KW-1185">Reference proteome</keyword>
<evidence type="ECO:0000313" key="15">
    <source>
        <dbReference type="Proteomes" id="UP000800041"/>
    </source>
</evidence>
<name>A0A6G1H8R9_9PEZI</name>
<dbReference type="GO" id="GO:0005789">
    <property type="term" value="C:endoplasmic reticulum membrane"/>
    <property type="evidence" value="ECO:0007669"/>
    <property type="project" value="UniProtKB-SubCell"/>
</dbReference>
<feature type="transmembrane region" description="Helical" evidence="12">
    <location>
        <begin position="311"/>
        <end position="333"/>
    </location>
</feature>
<evidence type="ECO:0000256" key="8">
    <source>
        <dbReference type="ARBA" id="ARBA00023034"/>
    </source>
</evidence>